<gene>
    <name evidence="8" type="primary">ndhI_1</name>
    <name evidence="8" type="ORF">SPTER_02730</name>
</gene>
<evidence type="ECO:0000313" key="8">
    <source>
        <dbReference type="EMBL" id="QDR79021.1"/>
    </source>
</evidence>
<dbReference type="PRINTS" id="PR00397">
    <property type="entry name" value="SIROHAEM"/>
</dbReference>
<dbReference type="InterPro" id="IPR051329">
    <property type="entry name" value="NIR_SIR_4Fe-4S"/>
</dbReference>
<name>A0A517DNS3_9FIRM</name>
<dbReference type="PANTHER" id="PTHR32439:SF9">
    <property type="entry name" value="BLR3264 PROTEIN"/>
    <property type="match status" value="1"/>
</dbReference>
<dbReference type="InterPro" id="IPR006067">
    <property type="entry name" value="NO2/SO3_Rdtase_4Fe4S_dom"/>
</dbReference>
<sequence length="287" mass="30611">MSKKPDFKKYGFIPQRQPGLLLMRLRNRAGNITAADLCKVAELAERFGTGKVHVTIRQGMEIPGVKEEQFEEARQAVLAAGLLPAVCGLRIRPVVACPGTNTCPYGLVNTEALAARLDAEFVGRDLPAKTKFAVSGCANACTKPQAHDIGFRGAAEPVVDHELCVKCGACVKRCPAQAMAIDNETLAIDYDQCLACGVCVRLCPKQALKTGRVGYHIFAGGKGGRYPNDAALIATFVAEEEVIPYLEAILAVYQELADKGQRLSMVMARHGAAAIAAQVEKVAAAAE</sequence>
<evidence type="ECO:0000256" key="3">
    <source>
        <dbReference type="ARBA" id="ARBA00022723"/>
    </source>
</evidence>
<dbReference type="AlphaFoldDB" id="A0A517DNS3"/>
<protein>
    <submittedName>
        <fullName evidence="8">NAD(P)H-quinone oxidoreductase subunit I, chloroplastic</fullName>
        <ecNumber evidence="8">1.6.5.11</ecNumber>
    </submittedName>
</protein>
<dbReference type="SUPFAM" id="SSF56014">
    <property type="entry name" value="Nitrite and sulphite reductase 4Fe-4S domain-like"/>
    <property type="match status" value="1"/>
</dbReference>
<dbReference type="KEGG" id="sted:SPTER_02730"/>
<keyword evidence="3" id="KW-0479">Metal-binding</keyword>
<dbReference type="SUPFAM" id="SSF54862">
    <property type="entry name" value="4Fe-4S ferredoxins"/>
    <property type="match status" value="1"/>
</dbReference>
<feature type="domain" description="4Fe-4S ferredoxin-type" evidence="7">
    <location>
        <begin position="155"/>
        <end position="184"/>
    </location>
</feature>
<dbReference type="Proteomes" id="UP000320776">
    <property type="component" value="Chromosome"/>
</dbReference>
<dbReference type="EMBL" id="CP036259">
    <property type="protein sequence ID" value="QDR79021.1"/>
    <property type="molecule type" value="Genomic_DNA"/>
</dbReference>
<dbReference type="GO" id="GO:0046872">
    <property type="term" value="F:metal ion binding"/>
    <property type="evidence" value="ECO:0007669"/>
    <property type="project" value="UniProtKB-KW"/>
</dbReference>
<dbReference type="Gene3D" id="3.90.480.10">
    <property type="entry name" value="Sulfite Reductase Hemoprotein,Domain 2"/>
    <property type="match status" value="1"/>
</dbReference>
<evidence type="ECO:0000256" key="4">
    <source>
        <dbReference type="ARBA" id="ARBA00023002"/>
    </source>
</evidence>
<dbReference type="PROSITE" id="PS00365">
    <property type="entry name" value="NIR_SIR"/>
    <property type="match status" value="1"/>
</dbReference>
<dbReference type="InterPro" id="IPR045854">
    <property type="entry name" value="NO2/SO3_Rdtase_4Fe4S_sf"/>
</dbReference>
<dbReference type="Gene3D" id="3.30.413.10">
    <property type="entry name" value="Sulfite Reductase Hemoprotein, domain 1"/>
    <property type="match status" value="1"/>
</dbReference>
<dbReference type="RefSeq" id="WP_144348721.1">
    <property type="nucleotide sequence ID" value="NZ_CP036259.1"/>
</dbReference>
<dbReference type="EC" id="1.6.5.11" evidence="8"/>
<dbReference type="GO" id="GO:0016491">
    <property type="term" value="F:oxidoreductase activity"/>
    <property type="evidence" value="ECO:0007669"/>
    <property type="project" value="UniProtKB-KW"/>
</dbReference>
<dbReference type="InterPro" id="IPR017896">
    <property type="entry name" value="4Fe4S_Fe-S-bd"/>
</dbReference>
<keyword evidence="1" id="KW-0004">4Fe-4S</keyword>
<dbReference type="InterPro" id="IPR005117">
    <property type="entry name" value="NiRdtase/SiRdtase_haem-b_fer"/>
</dbReference>
<reference evidence="8 9" key="1">
    <citation type="submission" date="2019-02" db="EMBL/GenBank/DDBJ databases">
        <title>Closed genome of Sporomusa termitida DSM 4440.</title>
        <authorList>
            <person name="Poehlein A."/>
            <person name="Daniel R."/>
        </authorList>
    </citation>
    <scope>NUCLEOTIDE SEQUENCE [LARGE SCALE GENOMIC DNA]</scope>
    <source>
        <strain evidence="8 9">DSM 4440</strain>
    </source>
</reference>
<evidence type="ECO:0000313" key="9">
    <source>
        <dbReference type="Proteomes" id="UP000320776"/>
    </source>
</evidence>
<evidence type="ECO:0000259" key="7">
    <source>
        <dbReference type="PROSITE" id="PS51379"/>
    </source>
</evidence>
<evidence type="ECO:0000256" key="2">
    <source>
        <dbReference type="ARBA" id="ARBA00022617"/>
    </source>
</evidence>
<evidence type="ECO:0000256" key="6">
    <source>
        <dbReference type="ARBA" id="ARBA00023014"/>
    </source>
</evidence>
<proteinExistence type="predicted"/>
<dbReference type="PANTHER" id="PTHR32439">
    <property type="entry name" value="FERREDOXIN--NITRITE REDUCTASE, CHLOROPLASTIC"/>
    <property type="match status" value="1"/>
</dbReference>
<evidence type="ECO:0000256" key="1">
    <source>
        <dbReference type="ARBA" id="ARBA00022485"/>
    </source>
</evidence>
<dbReference type="GO" id="GO:0051539">
    <property type="term" value="F:4 iron, 4 sulfur cluster binding"/>
    <property type="evidence" value="ECO:0007669"/>
    <property type="project" value="UniProtKB-KW"/>
</dbReference>
<keyword evidence="4 8" id="KW-0560">Oxidoreductase</keyword>
<keyword evidence="5" id="KW-0408">Iron</keyword>
<keyword evidence="6" id="KW-0411">Iron-sulfur</keyword>
<accession>A0A517DNS3</accession>
<organism evidence="8 9">
    <name type="scientific">Sporomusa termitida</name>
    <dbReference type="NCBI Taxonomy" id="2377"/>
    <lineage>
        <taxon>Bacteria</taxon>
        <taxon>Bacillati</taxon>
        <taxon>Bacillota</taxon>
        <taxon>Negativicutes</taxon>
        <taxon>Selenomonadales</taxon>
        <taxon>Sporomusaceae</taxon>
        <taxon>Sporomusa</taxon>
    </lineage>
</organism>
<dbReference type="Pfam" id="PF01077">
    <property type="entry name" value="NIR_SIR"/>
    <property type="match status" value="1"/>
</dbReference>
<feature type="domain" description="4Fe-4S ferredoxin-type" evidence="7">
    <location>
        <begin position="186"/>
        <end position="213"/>
    </location>
</feature>
<evidence type="ECO:0000256" key="5">
    <source>
        <dbReference type="ARBA" id="ARBA00023004"/>
    </source>
</evidence>
<dbReference type="Pfam" id="PF03460">
    <property type="entry name" value="NIR_SIR_ferr"/>
    <property type="match status" value="1"/>
</dbReference>
<dbReference type="InterPro" id="IPR017900">
    <property type="entry name" value="4Fe4S_Fe_S_CS"/>
</dbReference>
<dbReference type="PROSITE" id="PS51379">
    <property type="entry name" value="4FE4S_FER_2"/>
    <property type="match status" value="2"/>
</dbReference>
<dbReference type="OrthoDB" id="9800558at2"/>
<dbReference type="SUPFAM" id="SSF55124">
    <property type="entry name" value="Nitrite/Sulfite reductase N-terminal domain-like"/>
    <property type="match status" value="1"/>
</dbReference>
<keyword evidence="9" id="KW-1185">Reference proteome</keyword>
<dbReference type="Pfam" id="PF00037">
    <property type="entry name" value="Fer4"/>
    <property type="match status" value="2"/>
</dbReference>
<dbReference type="GO" id="GO:0020037">
    <property type="term" value="F:heme binding"/>
    <property type="evidence" value="ECO:0007669"/>
    <property type="project" value="InterPro"/>
</dbReference>
<dbReference type="InterPro" id="IPR036136">
    <property type="entry name" value="Nit/Sulf_reduc_fer-like_dom_sf"/>
</dbReference>
<dbReference type="Gene3D" id="3.30.70.20">
    <property type="match status" value="1"/>
</dbReference>
<keyword evidence="2" id="KW-0349">Heme</keyword>
<dbReference type="InterPro" id="IPR006066">
    <property type="entry name" value="NO2/SO3_Rdtase_FeS/sirohaem_BS"/>
</dbReference>
<dbReference type="PROSITE" id="PS00198">
    <property type="entry name" value="4FE4S_FER_1"/>
    <property type="match status" value="1"/>
</dbReference>